<accession>A0ACA9K0L6</accession>
<feature type="non-terminal residue" evidence="1">
    <location>
        <position position="463"/>
    </location>
</feature>
<evidence type="ECO:0000313" key="1">
    <source>
        <dbReference type="EMBL" id="CAG8445437.1"/>
    </source>
</evidence>
<gene>
    <name evidence="1" type="ORF">SPELUC_LOCUS469</name>
</gene>
<keyword evidence="2" id="KW-1185">Reference proteome</keyword>
<proteinExistence type="predicted"/>
<comment type="caution">
    <text evidence="1">The sequence shown here is derived from an EMBL/GenBank/DDBJ whole genome shotgun (WGS) entry which is preliminary data.</text>
</comment>
<dbReference type="Proteomes" id="UP000789366">
    <property type="component" value="Unassembled WGS sequence"/>
</dbReference>
<organism evidence="1 2">
    <name type="scientific">Cetraspora pellucida</name>
    <dbReference type="NCBI Taxonomy" id="1433469"/>
    <lineage>
        <taxon>Eukaryota</taxon>
        <taxon>Fungi</taxon>
        <taxon>Fungi incertae sedis</taxon>
        <taxon>Mucoromycota</taxon>
        <taxon>Glomeromycotina</taxon>
        <taxon>Glomeromycetes</taxon>
        <taxon>Diversisporales</taxon>
        <taxon>Gigasporaceae</taxon>
        <taxon>Cetraspora</taxon>
    </lineage>
</organism>
<name>A0ACA9K0L6_9GLOM</name>
<protein>
    <submittedName>
        <fullName evidence="1">12512_t:CDS:1</fullName>
    </submittedName>
</protein>
<sequence length="463" mass="54126">MVTVNMQSWQDPAFPDVSILQEITEDILVNFRKCKELKKPKIKKDELDQFDKQSNTFNKLTERRAMESLKMSEYLADVMKYLQLLSKENVNVTVIKQSLGLLLKTAKVQKDKSEELKNDYLSFYSELNKAKKRQLNTNIMFYLLVGLLVLIIAIACNIYLYTNLGHFSTLQYSVPAEKTLNDFSLNDACSFCKDIDHVKDVCRISDNTESTPYNFSINDGYEICGHFFEENCVTKDSLGSQIVSLVKTQFFSISNIVNYRKFAYQHCKVKNQDILQNNETFYEICEYLLANRKDEDSNDSMNEKDDENDSQNAIITCEQWQINKNMNHVKDLHYYYLIIYSLVSCITILLVTLMIKGLVNWIFQQDDNDQVTASDKRVNFVRHIKDRFPGIYSNIITLNQFWKAQITIINDHISVFESTNANKINLPHQLVDLIIRLWDEEYKRCKSCYYKLNESIALNPKLE</sequence>
<dbReference type="EMBL" id="CAJVPW010000166">
    <property type="protein sequence ID" value="CAG8445437.1"/>
    <property type="molecule type" value="Genomic_DNA"/>
</dbReference>
<evidence type="ECO:0000313" key="2">
    <source>
        <dbReference type="Proteomes" id="UP000789366"/>
    </source>
</evidence>
<reference evidence="1" key="1">
    <citation type="submission" date="2021-06" db="EMBL/GenBank/DDBJ databases">
        <authorList>
            <person name="Kallberg Y."/>
            <person name="Tangrot J."/>
            <person name="Rosling A."/>
        </authorList>
    </citation>
    <scope>NUCLEOTIDE SEQUENCE</scope>
    <source>
        <strain evidence="1">28 12/20/2015</strain>
    </source>
</reference>